<keyword evidence="3" id="KW-1185">Reference proteome</keyword>
<sequence>MAEASIAKTSADEKNPNGPTDSADVQAQLRELRNDVSELTKLLGEYGQAQKSYYTGAARAKAEQLKGDAEASYFKAEEQAREAYAQAESKIRENPGASVAIASGVGFLVGLLMSRR</sequence>
<dbReference type="PANTHER" id="PTHR35893">
    <property type="entry name" value="INNER MEMBRANE PROTEIN-RELATED"/>
    <property type="match status" value="1"/>
</dbReference>
<dbReference type="EMBL" id="CP060436">
    <property type="protein sequence ID" value="QPM90349.1"/>
    <property type="molecule type" value="Genomic_DNA"/>
</dbReference>
<dbReference type="InterPro" id="IPR043605">
    <property type="entry name" value="DUF883_C"/>
</dbReference>
<organism evidence="2 3">
    <name type="scientific">Pseudooceanicola algae</name>
    <dbReference type="NCBI Taxonomy" id="1537215"/>
    <lineage>
        <taxon>Bacteria</taxon>
        <taxon>Pseudomonadati</taxon>
        <taxon>Pseudomonadota</taxon>
        <taxon>Alphaproteobacteria</taxon>
        <taxon>Rhodobacterales</taxon>
        <taxon>Paracoccaceae</taxon>
        <taxon>Pseudooceanicola</taxon>
    </lineage>
</organism>
<dbReference type="RefSeq" id="WP_119838892.1">
    <property type="nucleotide sequence ID" value="NZ_CP060436.1"/>
</dbReference>
<dbReference type="Proteomes" id="UP000283786">
    <property type="component" value="Chromosome"/>
</dbReference>
<protein>
    <recommendedName>
        <fullName evidence="1">DUF883 domain-containing protein</fullName>
    </recommendedName>
</protein>
<dbReference type="Pfam" id="PF19029">
    <property type="entry name" value="DUF883_C"/>
    <property type="match status" value="1"/>
</dbReference>
<dbReference type="InterPro" id="IPR010279">
    <property type="entry name" value="YqjD/ElaB"/>
</dbReference>
<feature type="domain" description="DUF883" evidence="1">
    <location>
        <begin position="88"/>
        <end position="116"/>
    </location>
</feature>
<dbReference type="PANTHER" id="PTHR35893:SF3">
    <property type="entry name" value="INNER MEMBRANE PROTEIN"/>
    <property type="match status" value="1"/>
</dbReference>
<evidence type="ECO:0000313" key="3">
    <source>
        <dbReference type="Proteomes" id="UP000283786"/>
    </source>
</evidence>
<name>A0A418SH24_9RHOB</name>
<dbReference type="OrthoDB" id="8373403at2"/>
<evidence type="ECO:0000259" key="1">
    <source>
        <dbReference type="Pfam" id="PF19029"/>
    </source>
</evidence>
<dbReference type="GO" id="GO:0043022">
    <property type="term" value="F:ribosome binding"/>
    <property type="evidence" value="ECO:0007669"/>
    <property type="project" value="InterPro"/>
</dbReference>
<evidence type="ECO:0000313" key="2">
    <source>
        <dbReference type="EMBL" id="QPM90349.1"/>
    </source>
</evidence>
<reference evidence="2 3" key="1">
    <citation type="submission" date="2020-08" db="EMBL/GenBank/DDBJ databases">
        <title>Genome sequence of Rhodobacteraceae bacterium Lw-13e.</title>
        <authorList>
            <person name="Poehlein A."/>
            <person name="Wolter L."/>
            <person name="Daniel R."/>
            <person name="Brinkhoff T."/>
        </authorList>
    </citation>
    <scope>NUCLEOTIDE SEQUENCE [LARGE SCALE GENOMIC DNA]</scope>
    <source>
        <strain evidence="2 3">Lw-13e</strain>
    </source>
</reference>
<gene>
    <name evidence="2" type="ORF">PSAL_015870</name>
</gene>
<accession>A0A418SH24</accession>
<proteinExistence type="predicted"/>
<dbReference type="KEGG" id="palw:PSAL_015870"/>
<dbReference type="AlphaFoldDB" id="A0A418SH24"/>